<proteinExistence type="predicted"/>
<reference evidence="1 3" key="1">
    <citation type="submission" date="2018-02" db="EMBL/GenBank/DDBJ databases">
        <title>Genome sequence of the basidiomycete white-rot fungus Phlebia centrifuga.</title>
        <authorList>
            <person name="Granchi Z."/>
            <person name="Peng M."/>
            <person name="de Vries R.P."/>
            <person name="Hilden K."/>
            <person name="Makela M.R."/>
            <person name="Grigoriev I."/>
            <person name="Riley R."/>
        </authorList>
    </citation>
    <scope>NUCLEOTIDE SEQUENCE [LARGE SCALE GENOMIC DNA]</scope>
    <source>
        <strain evidence="1 3">FBCC195</strain>
    </source>
</reference>
<dbReference type="EMBL" id="MLYV02000198">
    <property type="protein sequence ID" value="PSS32100.1"/>
    <property type="molecule type" value="Genomic_DNA"/>
</dbReference>
<gene>
    <name evidence="2" type="ORF">PHLCEN_2v2141</name>
    <name evidence="1" type="ORF">PHLCEN_2v4972</name>
</gene>
<protein>
    <submittedName>
        <fullName evidence="1">Uncharacterized protein</fullName>
    </submittedName>
</protein>
<keyword evidence="3" id="KW-1185">Reference proteome</keyword>
<organism evidence="1 3">
    <name type="scientific">Hermanssonia centrifuga</name>
    <dbReference type="NCBI Taxonomy" id="98765"/>
    <lineage>
        <taxon>Eukaryota</taxon>
        <taxon>Fungi</taxon>
        <taxon>Dikarya</taxon>
        <taxon>Basidiomycota</taxon>
        <taxon>Agaricomycotina</taxon>
        <taxon>Agaricomycetes</taxon>
        <taxon>Polyporales</taxon>
        <taxon>Meruliaceae</taxon>
        <taxon>Hermanssonia</taxon>
    </lineage>
</organism>
<evidence type="ECO:0000313" key="1">
    <source>
        <dbReference type="EMBL" id="PSR88823.1"/>
    </source>
</evidence>
<dbReference type="AlphaFoldDB" id="A0A2R6PCP2"/>
<evidence type="ECO:0000313" key="3">
    <source>
        <dbReference type="Proteomes" id="UP000186601"/>
    </source>
</evidence>
<evidence type="ECO:0000313" key="2">
    <source>
        <dbReference type="EMBL" id="PSS32100.1"/>
    </source>
</evidence>
<sequence>MAWEVWVRSTMKGQEHECMNSSARAKAGPSVIPAQGVVLEELRMALAVFTLIATVNFNCKDRLPAALRDVSKFDKKHITDVNVLKLLADR</sequence>
<comment type="caution">
    <text evidence="1">The sequence shown here is derived from an EMBL/GenBank/DDBJ whole genome shotgun (WGS) entry which is preliminary data.</text>
</comment>
<dbReference type="EMBL" id="MLYV02000502">
    <property type="protein sequence ID" value="PSR88823.1"/>
    <property type="molecule type" value="Genomic_DNA"/>
</dbReference>
<accession>A0A2R6PCP2</accession>
<dbReference type="Proteomes" id="UP000186601">
    <property type="component" value="Unassembled WGS sequence"/>
</dbReference>
<name>A0A2R6PCP2_9APHY</name>